<accession>A0A0G4J8H5</accession>
<dbReference type="OMA" id="TWTQDFK"/>
<dbReference type="SUPFAM" id="SSF56719">
    <property type="entry name" value="Type II DNA topoisomerase"/>
    <property type="match status" value="1"/>
</dbReference>
<dbReference type="OrthoDB" id="276498at2759"/>
<dbReference type="InterPro" id="IPR002205">
    <property type="entry name" value="Topo_IIA_dom_A"/>
</dbReference>
<dbReference type="FunFam" id="3.40.50.670:FF:000001">
    <property type="entry name" value="DNA topoisomerase 2"/>
    <property type="match status" value="2"/>
</dbReference>
<dbReference type="SMART" id="SM00433">
    <property type="entry name" value="TOP2c"/>
    <property type="match status" value="1"/>
</dbReference>
<dbReference type="FunFam" id="3.30.1490.30:FF:000001">
    <property type="entry name" value="DNA topoisomerase 2"/>
    <property type="match status" value="1"/>
</dbReference>
<evidence type="ECO:0000259" key="17">
    <source>
        <dbReference type="PROSITE" id="PS52040"/>
    </source>
</evidence>
<dbReference type="SUPFAM" id="SSF54211">
    <property type="entry name" value="Ribosomal protein S5 domain 2-like"/>
    <property type="match status" value="1"/>
</dbReference>
<dbReference type="InterPro" id="IPR050634">
    <property type="entry name" value="DNA_Topoisomerase_II"/>
</dbReference>
<dbReference type="PRINTS" id="PR00418">
    <property type="entry name" value="TPI2FAMILY"/>
</dbReference>
<dbReference type="Proteomes" id="UP000039324">
    <property type="component" value="Unassembled WGS sequence"/>
</dbReference>
<dbReference type="CDD" id="cd03365">
    <property type="entry name" value="TOPRIM_TopoIIA"/>
    <property type="match status" value="1"/>
</dbReference>
<sequence>MVVSGRSIEQTYQKKTQLEHILLRPDTYVGSVEVAELRNIWLLNASRTAMERRTINIVPALYKIFDEILVNAADNKQRDPEHMDTIKVDIDREKGQISVFNNGQAIPVRIHSEHNIYVPELIFGHLLTSSNYDDAEKKTTGGRNGFGAKLTNIYSRRFVVETNDCDAGLYFTQIFENNMSVHAKPTVKAAVTKQDWTRITFQPDFGKFGMTAFDDDIYDLLVKRVYDLAGCTDRAVKVYLNGERLPVKTFKDYVGLYLPEHPDKQDRVFDASNDRWQIAVAVSDGTFEQVSFVNSIWTMKGGKHVDHVTDQICKMVLASISKKKGAPKTLKPSHIRNHLFVFVNSLIENPAFDSQTKETLTSNAKTFGSKCDIPEAFVKKVMDVGVRDAVLSWSKFRESKELKKNDGTKKSKIGGIPKLDDANWAGTKNSSKCTLILTEGDSAKALAVSGLSIVGRDAYGVFPLKGKLLNVRDASSAMILKNEEISNIKKILGLQQGHTYADVSKLRYGHLMIMTDQDHDGSHIKGLLINFLHTFWPSLLQQPSFLSQFITPIVKCRRGSQEVPFYTIPEYETWRKANPSGWKIKYFKGLGTSTSKDAKDYFSRIDQHRVKFKWDTAHNGAGNDDAIEKAFSKKRVEDRKRWLAELDPGTYIDYRKGSVTYTEFVDRELVLFSQSDNVRSIPSLLDGLKPGQRKILYSCFKRKLTGEIKVAQLSGYVAEHSAYHHGEASLTATIINLAQNYMGSNNINLLLPIGQFGTRHAQGKDAASPRYIYTGLSPVTRTLFPPEDDALLDYLDDDGMRIEPKFYVPIIAMVLVNGAEGIGTGWSTSVPQYNPRHLVRWVQCYIDSGGRTDSLLSLHPWYKGFLGDIRRVAEKRSASSQCNKYEVTGIVKRNANSIEILELPMHKSTDSYKAMFEAMDEKKEIAGFEARHTDNRVDFTIQLSDEPAGQALRAADTNELLRIFKLTHSISTTNMTLFNEAGQIGQYARVQDILLEHARARQQLYLLRKKHLLSVLERQCRRLDNKCRFIRGVCNDTIAIRNVPRAEIEDTLTRMKFDKLPGVKHDSTLIVKQVSPSIIDDGDGDDNDDKKSYSYLLTMPLLSLTMEAAAELEQSLAACRAEIGKLQKVTWQDMWRGDLDRFVAALDAHEAQEEKEQRQADATLMRKTGRSNPHVALMEASACRARDCSTLAVETDPVPDVVMTVADGDAADEGSKENRIALPNTTGNDTDRILSAAFDELDFVETKPKLLDPAPSTRKPATTSSSAKPKSSTAASAKPKSSTAASAKPKSSTAAAAAAAARKATAVDSESDELSDSDDDIVILKKKPLAERVAAAKDRPGAAKRSVAPKKSAPSPAHKKSKMLLLSEGGGSSFDDPFTIDEDDGADGQTGAAAPNVPRLSKQLSSAPRPPKHPAKPRGRPAAGASMPDAGPGDENAKYVKNDVVAPPARPAAKGRRAAAVSSDDDDDVKLAKSGVAAPPAPAKPATKTRRAAASARVVYVESSEEDAGGSDGDGFTDVSDDDDDDDY</sequence>
<feature type="domain" description="Toprim" evidence="16">
    <location>
        <begin position="433"/>
        <end position="547"/>
    </location>
</feature>
<feature type="region of interest" description="Disordered" evidence="15">
    <location>
        <begin position="1207"/>
        <end position="1229"/>
    </location>
</feature>
<dbReference type="InterPro" id="IPR018522">
    <property type="entry name" value="TopoIIA_CS"/>
</dbReference>
<evidence type="ECO:0000256" key="4">
    <source>
        <dbReference type="ARBA" id="ARBA00011080"/>
    </source>
</evidence>
<dbReference type="InterPro" id="IPR013760">
    <property type="entry name" value="Topo_IIA-like_dom_sf"/>
</dbReference>
<keyword evidence="6 13" id="KW-0547">Nucleotide-binding</keyword>
<dbReference type="InterPro" id="IPR001241">
    <property type="entry name" value="Topo_IIA"/>
</dbReference>
<evidence type="ECO:0000256" key="3">
    <source>
        <dbReference type="ARBA" id="ARBA00001946"/>
    </source>
</evidence>
<comment type="cofactor">
    <cofactor evidence="3">
        <name>Mg(2+)</name>
        <dbReference type="ChEBI" id="CHEBI:18420"/>
    </cofactor>
</comment>
<keyword evidence="10 12" id="KW-0238">DNA-binding</keyword>
<feature type="active site" description="O-(5'-phospho-DNA)-tyrosine intermediate" evidence="12">
    <location>
        <position position="771"/>
    </location>
</feature>
<keyword evidence="19" id="KW-1185">Reference proteome</keyword>
<dbReference type="InterPro" id="IPR003594">
    <property type="entry name" value="HATPase_dom"/>
</dbReference>
<dbReference type="Pfam" id="PF00521">
    <property type="entry name" value="DNA_topoisoIV"/>
    <property type="match status" value="1"/>
</dbReference>
<dbReference type="GO" id="GO:0000819">
    <property type="term" value="P:sister chromatid segregation"/>
    <property type="evidence" value="ECO:0007669"/>
    <property type="project" value="TreeGrafter"/>
</dbReference>
<dbReference type="Gene3D" id="3.90.199.10">
    <property type="entry name" value="Topoisomerase II, domain 5"/>
    <property type="match status" value="1"/>
</dbReference>
<dbReference type="GO" id="GO:0005634">
    <property type="term" value="C:nucleus"/>
    <property type="evidence" value="ECO:0007669"/>
    <property type="project" value="TreeGrafter"/>
</dbReference>
<evidence type="ECO:0000256" key="11">
    <source>
        <dbReference type="ARBA" id="ARBA00023235"/>
    </source>
</evidence>
<comment type="catalytic activity">
    <reaction evidence="1 12 13">
        <text>ATP-dependent breakage, passage and rejoining of double-stranded DNA.</text>
        <dbReference type="EC" id="5.6.2.2"/>
    </reaction>
</comment>
<dbReference type="InterPro" id="IPR013758">
    <property type="entry name" value="Topo_IIA_A/C_ab"/>
</dbReference>
<keyword evidence="11 12" id="KW-0413">Isomerase</keyword>
<dbReference type="PROSITE" id="PS00177">
    <property type="entry name" value="TOPOISOMERASE_II"/>
    <property type="match status" value="1"/>
</dbReference>
<dbReference type="FunFam" id="3.30.230.10:FF:000008">
    <property type="entry name" value="DNA topoisomerase 2"/>
    <property type="match status" value="1"/>
</dbReference>
<feature type="coiled-coil region" evidence="14">
    <location>
        <begin position="1109"/>
        <end position="1159"/>
    </location>
</feature>
<dbReference type="Gene3D" id="3.30.565.10">
    <property type="entry name" value="Histidine kinase-like ATPase, C-terminal domain"/>
    <property type="match status" value="1"/>
</dbReference>
<name>A0A0G4J8H5_PLABS</name>
<evidence type="ECO:0000256" key="5">
    <source>
        <dbReference type="ARBA" id="ARBA00022723"/>
    </source>
</evidence>
<dbReference type="EC" id="5.6.2.2" evidence="13"/>
<dbReference type="GO" id="GO:0000712">
    <property type="term" value="P:resolution of meiotic recombination intermediates"/>
    <property type="evidence" value="ECO:0007669"/>
    <property type="project" value="TreeGrafter"/>
</dbReference>
<feature type="compositionally biased region" description="Low complexity" evidence="15">
    <location>
        <begin position="1343"/>
        <end position="1356"/>
    </location>
</feature>
<dbReference type="InterPro" id="IPR013757">
    <property type="entry name" value="Topo_IIA_A_a_sf"/>
</dbReference>
<proteinExistence type="inferred from homology"/>
<dbReference type="InterPro" id="IPR034157">
    <property type="entry name" value="TOPRIM_TopoII"/>
</dbReference>
<feature type="compositionally biased region" description="Basic residues" evidence="15">
    <location>
        <begin position="1410"/>
        <end position="1419"/>
    </location>
</feature>
<evidence type="ECO:0000313" key="18">
    <source>
        <dbReference type="EMBL" id="CEP03928.1"/>
    </source>
</evidence>
<evidence type="ECO:0000259" key="16">
    <source>
        <dbReference type="PROSITE" id="PS50880"/>
    </source>
</evidence>
<dbReference type="InterPro" id="IPR013506">
    <property type="entry name" value="Topo_IIA_bsu_dom2"/>
</dbReference>
<feature type="compositionally biased region" description="Low complexity" evidence="15">
    <location>
        <begin position="1259"/>
        <end position="1308"/>
    </location>
</feature>
<dbReference type="EMBL" id="CDSF01000155">
    <property type="protein sequence ID" value="CEP03928.1"/>
    <property type="molecule type" value="Genomic_DNA"/>
</dbReference>
<dbReference type="InterPro" id="IPR006171">
    <property type="entry name" value="TOPRIM_dom"/>
</dbReference>
<dbReference type="Gene3D" id="3.30.1360.40">
    <property type="match status" value="1"/>
</dbReference>
<evidence type="ECO:0000256" key="2">
    <source>
        <dbReference type="ARBA" id="ARBA00001913"/>
    </source>
</evidence>
<dbReference type="PANTHER" id="PTHR10169">
    <property type="entry name" value="DNA TOPOISOMERASE/GYRASE"/>
    <property type="match status" value="1"/>
</dbReference>
<gene>
    <name evidence="18" type="ORF">PBRA_003533</name>
</gene>
<feature type="compositionally biased region" description="Basic and acidic residues" evidence="15">
    <location>
        <begin position="1328"/>
        <end position="1341"/>
    </location>
</feature>
<dbReference type="InterPro" id="IPR031660">
    <property type="entry name" value="TOPRIM_C"/>
</dbReference>
<dbReference type="GO" id="GO:0003918">
    <property type="term" value="F:DNA topoisomerase type II (double strand cut, ATP-hydrolyzing) activity"/>
    <property type="evidence" value="ECO:0007669"/>
    <property type="project" value="UniProtKB-UniRule"/>
</dbReference>
<keyword evidence="9 12" id="KW-0799">Topoisomerase</keyword>
<evidence type="ECO:0000256" key="7">
    <source>
        <dbReference type="ARBA" id="ARBA00022840"/>
    </source>
</evidence>
<evidence type="ECO:0000256" key="9">
    <source>
        <dbReference type="ARBA" id="ARBA00023029"/>
    </source>
</evidence>
<comment type="similarity">
    <text evidence="4 13">Belongs to the type II topoisomerase family.</text>
</comment>
<dbReference type="Pfam" id="PF00204">
    <property type="entry name" value="DNA_gyraseB"/>
    <property type="match status" value="1"/>
</dbReference>
<dbReference type="Pfam" id="PF02518">
    <property type="entry name" value="HATPase_c"/>
    <property type="match status" value="1"/>
</dbReference>
<dbReference type="Gene3D" id="1.10.268.10">
    <property type="entry name" value="Topoisomerase, domain 3"/>
    <property type="match status" value="1"/>
</dbReference>
<dbReference type="Gene3D" id="3.30.1490.30">
    <property type="match status" value="1"/>
</dbReference>
<dbReference type="Pfam" id="PF01751">
    <property type="entry name" value="Toprim"/>
    <property type="match status" value="1"/>
</dbReference>
<evidence type="ECO:0000256" key="1">
    <source>
        <dbReference type="ARBA" id="ARBA00000185"/>
    </source>
</evidence>
<keyword evidence="5" id="KW-0479">Metal-binding</keyword>
<feature type="region of interest" description="Disordered" evidence="15">
    <location>
        <begin position="1249"/>
        <end position="1528"/>
    </location>
</feature>
<comment type="cofactor">
    <cofactor evidence="2">
        <name>Ca(2+)</name>
        <dbReference type="ChEBI" id="CHEBI:29108"/>
    </cofactor>
</comment>
<comment type="function">
    <text evidence="13">Control of topological states of DNA by transient breakage and subsequent rejoining of DNA strands. Topoisomerase II makes double-strand breaks.</text>
</comment>
<feature type="domain" description="Topo IIA-type catalytic" evidence="17">
    <location>
        <begin position="681"/>
        <end position="1139"/>
    </location>
</feature>
<dbReference type="InterPro" id="IPR014721">
    <property type="entry name" value="Ribsml_uS5_D2-typ_fold_subgr"/>
</dbReference>
<comment type="subunit">
    <text evidence="13">Homodimer.</text>
</comment>
<dbReference type="GO" id="GO:0046872">
    <property type="term" value="F:metal ion binding"/>
    <property type="evidence" value="ECO:0007669"/>
    <property type="project" value="UniProtKB-KW"/>
</dbReference>
<dbReference type="Gene3D" id="3.40.50.670">
    <property type="match status" value="1"/>
</dbReference>
<dbReference type="PRINTS" id="PR01158">
    <property type="entry name" value="TOPISMRASEII"/>
</dbReference>
<dbReference type="CDD" id="cd03481">
    <property type="entry name" value="TopoIIA_Trans_ScTopoIIA"/>
    <property type="match status" value="1"/>
</dbReference>
<dbReference type="GO" id="GO:0005524">
    <property type="term" value="F:ATP binding"/>
    <property type="evidence" value="ECO:0007669"/>
    <property type="project" value="UniProtKB-UniRule"/>
</dbReference>
<dbReference type="Gene3D" id="3.30.230.10">
    <property type="match status" value="1"/>
</dbReference>
<evidence type="ECO:0000256" key="13">
    <source>
        <dbReference type="RuleBase" id="RU362094"/>
    </source>
</evidence>
<evidence type="ECO:0000256" key="10">
    <source>
        <dbReference type="ARBA" id="ARBA00023125"/>
    </source>
</evidence>
<dbReference type="SUPFAM" id="SSF55874">
    <property type="entry name" value="ATPase domain of HSP90 chaperone/DNA topoisomerase II/histidine kinase"/>
    <property type="match status" value="1"/>
</dbReference>
<evidence type="ECO:0000313" key="19">
    <source>
        <dbReference type="Proteomes" id="UP000039324"/>
    </source>
</evidence>
<dbReference type="PROSITE" id="PS50880">
    <property type="entry name" value="TOPRIM"/>
    <property type="match status" value="1"/>
</dbReference>
<evidence type="ECO:0000256" key="12">
    <source>
        <dbReference type="PROSITE-ProRule" id="PRU01384"/>
    </source>
</evidence>
<feature type="compositionally biased region" description="Acidic residues" evidence="15">
    <location>
        <begin position="1519"/>
        <end position="1528"/>
    </location>
</feature>
<dbReference type="STRING" id="37360.A0A0G4J8H5"/>
<evidence type="ECO:0000256" key="6">
    <source>
        <dbReference type="ARBA" id="ARBA00022741"/>
    </source>
</evidence>
<dbReference type="FunFam" id="3.30.565.10:FF:000004">
    <property type="entry name" value="DNA topoisomerase 2"/>
    <property type="match status" value="1"/>
</dbReference>
<organism evidence="18 19">
    <name type="scientific">Plasmodiophora brassicae</name>
    <name type="common">Clubroot disease agent</name>
    <dbReference type="NCBI Taxonomy" id="37360"/>
    <lineage>
        <taxon>Eukaryota</taxon>
        <taxon>Sar</taxon>
        <taxon>Rhizaria</taxon>
        <taxon>Endomyxa</taxon>
        <taxon>Phytomyxea</taxon>
        <taxon>Plasmodiophorida</taxon>
        <taxon>Plasmodiophoridae</taxon>
        <taxon>Plasmodiophora</taxon>
    </lineage>
</organism>
<dbReference type="PROSITE" id="PS52040">
    <property type="entry name" value="TOPO_IIA"/>
    <property type="match status" value="1"/>
</dbReference>
<evidence type="ECO:0000256" key="14">
    <source>
        <dbReference type="SAM" id="Coils"/>
    </source>
</evidence>
<dbReference type="InterPro" id="IPR013759">
    <property type="entry name" value="Topo_IIA_B_C"/>
</dbReference>
<dbReference type="GO" id="GO:0006265">
    <property type="term" value="P:DNA topological change"/>
    <property type="evidence" value="ECO:0007669"/>
    <property type="project" value="UniProtKB-UniRule"/>
</dbReference>
<keyword evidence="14" id="KW-0175">Coiled coil</keyword>
<dbReference type="InterPro" id="IPR001154">
    <property type="entry name" value="TopoII_euk"/>
</dbReference>
<keyword evidence="7 13" id="KW-0067">ATP-binding</keyword>
<protein>
    <recommendedName>
        <fullName evidence="13">DNA topoisomerase 2</fullName>
        <ecNumber evidence="13">5.6.2.2</ecNumber>
    </recommendedName>
</protein>
<dbReference type="InterPro" id="IPR020568">
    <property type="entry name" value="Ribosomal_Su5_D2-typ_SF"/>
</dbReference>
<dbReference type="FunFam" id="3.90.199.10:FF:000002">
    <property type="entry name" value="DNA topoisomerase 2"/>
    <property type="match status" value="1"/>
</dbReference>
<keyword evidence="8" id="KW-0460">Magnesium</keyword>
<dbReference type="CDD" id="cd16930">
    <property type="entry name" value="HATPase_TopII-like"/>
    <property type="match status" value="1"/>
</dbReference>
<reference evidence="18 19" key="1">
    <citation type="submission" date="2015-02" db="EMBL/GenBank/DDBJ databases">
        <authorList>
            <person name="Chooi Y.-H."/>
        </authorList>
    </citation>
    <scope>NUCLEOTIDE SEQUENCE [LARGE SCALE GENOMIC DNA]</scope>
    <source>
        <strain evidence="18">E3</strain>
    </source>
</reference>
<dbReference type="SMART" id="SM00434">
    <property type="entry name" value="TOP4c"/>
    <property type="match status" value="1"/>
</dbReference>
<dbReference type="InterPro" id="IPR036890">
    <property type="entry name" value="HATPase_C_sf"/>
</dbReference>
<dbReference type="GO" id="GO:0003677">
    <property type="term" value="F:DNA binding"/>
    <property type="evidence" value="ECO:0007669"/>
    <property type="project" value="UniProtKB-UniRule"/>
</dbReference>
<dbReference type="PANTHER" id="PTHR10169:SF38">
    <property type="entry name" value="DNA TOPOISOMERASE 2"/>
    <property type="match status" value="1"/>
</dbReference>
<dbReference type="Pfam" id="PF16898">
    <property type="entry name" value="TOPRIM_C"/>
    <property type="match status" value="1"/>
</dbReference>
<evidence type="ECO:0000256" key="15">
    <source>
        <dbReference type="SAM" id="MobiDB-lite"/>
    </source>
</evidence>
<feature type="compositionally biased region" description="Acidic residues" evidence="15">
    <location>
        <begin position="1309"/>
        <end position="1321"/>
    </location>
</feature>
<evidence type="ECO:0000256" key="8">
    <source>
        <dbReference type="ARBA" id="ARBA00022842"/>
    </source>
</evidence>